<comment type="caution">
    <text evidence="1">The sequence shown here is derived from an EMBL/GenBank/DDBJ whole genome shotgun (WGS) entry which is preliminary data.</text>
</comment>
<dbReference type="Proteomes" id="UP001174934">
    <property type="component" value="Unassembled WGS sequence"/>
</dbReference>
<dbReference type="AlphaFoldDB" id="A0AA39X7C5"/>
<gene>
    <name evidence="1" type="ORF">B0T17DRAFT_652452</name>
</gene>
<protein>
    <recommendedName>
        <fullName evidence="3">Alpha/beta hydrolase fold-3 domain-containing protein</fullName>
    </recommendedName>
</protein>
<organism evidence="1 2">
    <name type="scientific">Bombardia bombarda</name>
    <dbReference type="NCBI Taxonomy" id="252184"/>
    <lineage>
        <taxon>Eukaryota</taxon>
        <taxon>Fungi</taxon>
        <taxon>Dikarya</taxon>
        <taxon>Ascomycota</taxon>
        <taxon>Pezizomycotina</taxon>
        <taxon>Sordariomycetes</taxon>
        <taxon>Sordariomycetidae</taxon>
        <taxon>Sordariales</taxon>
        <taxon>Lasiosphaeriaceae</taxon>
        <taxon>Bombardia</taxon>
    </lineage>
</organism>
<evidence type="ECO:0000313" key="1">
    <source>
        <dbReference type="EMBL" id="KAK0628638.1"/>
    </source>
</evidence>
<accession>A0AA39X7C5</accession>
<name>A0AA39X7C5_9PEZI</name>
<sequence>MRYATDMKTWDVAPFLELHYYPTPTTQLSAYIPRQTVSYHALTSFFFEYATKVELTMPMSLDPGKEKERFVIIAPYKKPNPTQSIYKDIALPAPAHDTTTTTTTAIQPATNGGTWYSLPLLPQSYHHQPGQRVFLHFHGGAYVLFDCGFGSAGIGPLGVSRVSARGDRI</sequence>
<evidence type="ECO:0000313" key="2">
    <source>
        <dbReference type="Proteomes" id="UP001174934"/>
    </source>
</evidence>
<proteinExistence type="predicted"/>
<reference evidence="1" key="1">
    <citation type="submission" date="2023-06" db="EMBL/GenBank/DDBJ databases">
        <title>Genome-scale phylogeny and comparative genomics of the fungal order Sordariales.</title>
        <authorList>
            <consortium name="Lawrence Berkeley National Laboratory"/>
            <person name="Hensen N."/>
            <person name="Bonometti L."/>
            <person name="Westerberg I."/>
            <person name="Brannstrom I.O."/>
            <person name="Guillou S."/>
            <person name="Cros-Aarteil S."/>
            <person name="Calhoun S."/>
            <person name="Haridas S."/>
            <person name="Kuo A."/>
            <person name="Mondo S."/>
            <person name="Pangilinan J."/>
            <person name="Riley R."/>
            <person name="LaButti K."/>
            <person name="Andreopoulos B."/>
            <person name="Lipzen A."/>
            <person name="Chen C."/>
            <person name="Yanf M."/>
            <person name="Daum C."/>
            <person name="Ng V."/>
            <person name="Clum A."/>
            <person name="Steindorff A."/>
            <person name="Ohm R."/>
            <person name="Martin F."/>
            <person name="Silar P."/>
            <person name="Natvig D."/>
            <person name="Lalanne C."/>
            <person name="Gautier V."/>
            <person name="Ament-velasquez S.L."/>
            <person name="Kruys A."/>
            <person name="Hutchinson M.I."/>
            <person name="Powell A.J."/>
            <person name="Barry K."/>
            <person name="Miller A.N."/>
            <person name="Grigoriev I.V."/>
            <person name="Debuchy R."/>
            <person name="Gladieux P."/>
            <person name="Thoren M.H."/>
            <person name="Johannesson H."/>
        </authorList>
    </citation>
    <scope>NUCLEOTIDE SEQUENCE</scope>
    <source>
        <strain evidence="1">SMH3391-2</strain>
    </source>
</reference>
<evidence type="ECO:0008006" key="3">
    <source>
        <dbReference type="Google" id="ProtNLM"/>
    </source>
</evidence>
<dbReference type="EMBL" id="JAULSR010000002">
    <property type="protein sequence ID" value="KAK0628638.1"/>
    <property type="molecule type" value="Genomic_DNA"/>
</dbReference>
<keyword evidence="2" id="KW-1185">Reference proteome</keyword>